<proteinExistence type="predicted"/>
<dbReference type="Pfam" id="PF05176">
    <property type="entry name" value="ATP-synt_10"/>
    <property type="match status" value="1"/>
</dbReference>
<evidence type="ECO:0000313" key="2">
    <source>
        <dbReference type="Proteomes" id="UP000075578"/>
    </source>
</evidence>
<dbReference type="PANTHER" id="PTHR28106:SF1">
    <property type="entry name" value="MITOCHONDRIAL ATPASE COMPLEX SUBUNIT ATP10"/>
    <property type="match status" value="1"/>
</dbReference>
<dbReference type="PANTHER" id="PTHR28106">
    <property type="entry name" value="MITOCHONDRIAL ATPASE COMPLEX SUBUNIT ATP10"/>
    <property type="match status" value="1"/>
</dbReference>
<dbReference type="InterPro" id="IPR007849">
    <property type="entry name" value="ATP10"/>
</dbReference>
<protein>
    <submittedName>
        <fullName evidence="1">ATP10 protein</fullName>
    </submittedName>
</protein>
<gene>
    <name evidence="1" type="ORF">AMQ74_00864</name>
</gene>
<dbReference type="EMBL" id="LNGD01000041">
    <property type="protein sequence ID" value="KYC52099.1"/>
    <property type="molecule type" value="Genomic_DNA"/>
</dbReference>
<accession>A0A150J4E4</accession>
<name>A0A150J4E4_9EURY</name>
<organism evidence="1 2">
    <name type="scientific">Candidatus Methanofastidiosum methylothiophilum</name>
    <dbReference type="NCBI Taxonomy" id="1705564"/>
    <lineage>
        <taxon>Archaea</taxon>
        <taxon>Methanobacteriati</taxon>
        <taxon>Methanobacteriota</taxon>
        <taxon>Stenosarchaea group</taxon>
        <taxon>Candidatus Methanofastidiosia</taxon>
        <taxon>Candidatus Methanofastidiosales</taxon>
        <taxon>Candidatus Methanofastidiosaceae</taxon>
        <taxon>Candidatus Methanofastidiosum</taxon>
    </lineage>
</organism>
<sequence>MSENEVIGKVFPKISAYSLAKTEVKLPDMVKGKIALIAVAFVREAQEMIDSWAMPFEKKFSGNINYAYYEVPMIDGIWKLFRGSIDGGMRAGIPMEKHMKVLTYYGNYKEYIRYLLIDNINIGYVFLLDKEGIIKFKGIGYASDKDLSYMLEMANKLD</sequence>
<comment type="caution">
    <text evidence="1">The sequence shown here is derived from an EMBL/GenBank/DDBJ whole genome shotgun (WGS) entry which is preliminary data.</text>
</comment>
<dbReference type="Proteomes" id="UP000075578">
    <property type="component" value="Unassembled WGS sequence"/>
</dbReference>
<reference evidence="1 2" key="1">
    <citation type="journal article" date="2016" name="ISME J.">
        <title>Chasing the elusive Euryarchaeota class WSA2: genomes reveal a uniquely fastidious methyl-reducing methanogen.</title>
        <authorList>
            <person name="Nobu M.K."/>
            <person name="Narihiro T."/>
            <person name="Kuroda K."/>
            <person name="Mei R."/>
            <person name="Liu W.T."/>
        </authorList>
    </citation>
    <scope>NUCLEOTIDE SEQUENCE [LARGE SCALE GENOMIC DNA]</scope>
    <source>
        <strain evidence="1">U1lsi0528_Bin089</strain>
    </source>
</reference>
<dbReference type="AlphaFoldDB" id="A0A150J4E4"/>
<evidence type="ECO:0000313" key="1">
    <source>
        <dbReference type="EMBL" id="KYC52099.1"/>
    </source>
</evidence>